<gene>
    <name evidence="5" type="ORF">IC230_09825</name>
</gene>
<evidence type="ECO:0000313" key="5">
    <source>
        <dbReference type="EMBL" id="MBD2753185.1"/>
    </source>
</evidence>
<dbReference type="SMART" id="SM00382">
    <property type="entry name" value="AAA"/>
    <property type="match status" value="1"/>
</dbReference>
<comment type="similarity">
    <text evidence="1">Belongs to the AAA ATPase family.</text>
</comment>
<evidence type="ECO:0000313" key="6">
    <source>
        <dbReference type="Proteomes" id="UP000653797"/>
    </source>
</evidence>
<keyword evidence="3 5" id="KW-0067">ATP-binding</keyword>
<name>A0A927B0A7_9BACT</name>
<dbReference type="EMBL" id="JACXAA010000003">
    <property type="protein sequence ID" value="MBD2753185.1"/>
    <property type="molecule type" value="Genomic_DNA"/>
</dbReference>
<dbReference type="CDD" id="cd19481">
    <property type="entry name" value="RecA-like_protease"/>
    <property type="match status" value="1"/>
</dbReference>
<dbReference type="InterPro" id="IPR003593">
    <property type="entry name" value="AAA+_ATPase"/>
</dbReference>
<organism evidence="5 6">
    <name type="scientific">Spirosoma validum</name>
    <dbReference type="NCBI Taxonomy" id="2771355"/>
    <lineage>
        <taxon>Bacteria</taxon>
        <taxon>Pseudomonadati</taxon>
        <taxon>Bacteroidota</taxon>
        <taxon>Cytophagia</taxon>
        <taxon>Cytophagales</taxon>
        <taxon>Cytophagaceae</taxon>
        <taxon>Spirosoma</taxon>
    </lineage>
</organism>
<protein>
    <submittedName>
        <fullName evidence="5">ATP-binding protein</fullName>
    </submittedName>
</protein>
<evidence type="ECO:0000256" key="1">
    <source>
        <dbReference type="ARBA" id="ARBA00006914"/>
    </source>
</evidence>
<dbReference type="Proteomes" id="UP000653797">
    <property type="component" value="Unassembled WGS sequence"/>
</dbReference>
<proteinExistence type="inferred from homology"/>
<evidence type="ECO:0000259" key="4">
    <source>
        <dbReference type="SMART" id="SM00382"/>
    </source>
</evidence>
<evidence type="ECO:0000256" key="3">
    <source>
        <dbReference type="ARBA" id="ARBA00022840"/>
    </source>
</evidence>
<dbReference type="GO" id="GO:0005524">
    <property type="term" value="F:ATP binding"/>
    <property type="evidence" value="ECO:0007669"/>
    <property type="project" value="UniProtKB-KW"/>
</dbReference>
<reference evidence="5" key="1">
    <citation type="submission" date="2020-09" db="EMBL/GenBank/DDBJ databases">
        <authorList>
            <person name="Kim M.K."/>
        </authorList>
    </citation>
    <scope>NUCLEOTIDE SEQUENCE</scope>
    <source>
        <strain evidence="5">BT704</strain>
    </source>
</reference>
<dbReference type="InterPro" id="IPR027417">
    <property type="entry name" value="P-loop_NTPase"/>
</dbReference>
<dbReference type="PANTHER" id="PTHR23073">
    <property type="entry name" value="26S PROTEASOME REGULATORY SUBUNIT"/>
    <property type="match status" value="1"/>
</dbReference>
<sequence>MRYSFFEGLLRLAQFQLQTFFNQPTEYERAEDIPFPDFASEQDPLSVFITTNQLSRAEIVTLLVALVSHVKVDFFDNIIHSFFDQPTDFLPIGGTRGKQFRGFLPTGETVLFLLAGNDLAQRFQWQTLFSADHFFARKQVLHLEDALEGEPMLSGRVLLSPEYVELFTIGKITPPKFSSTFPAQRIETNLSWDDIVLNDEIRQQIRELQNWVQYHRQLETDWGMGNRLRPGYRVLFYGPPGTGKTLTASLLGKYTGRDVYKIDLSTIVSKFIGETEKNLSNLFAKAENKDWILFFDEADALFGKRTNVKDAHDKYANQEVSYLLQRIETFNGMIILASNFKSNIDDAFLRRFNSIIKFPLPDAHERLQIWTKSFPSVIQFDSTVQLPHFSSRYELTGGGIINVVQFACLTAYAEGSQLVKRQHILEGIRREYEKEGKMFVGFGND</sequence>
<dbReference type="InterPro" id="IPR050221">
    <property type="entry name" value="26S_Proteasome_ATPase"/>
</dbReference>
<dbReference type="Pfam" id="PF00004">
    <property type="entry name" value="AAA"/>
    <property type="match status" value="1"/>
</dbReference>
<keyword evidence="6" id="KW-1185">Reference proteome</keyword>
<evidence type="ECO:0000256" key="2">
    <source>
        <dbReference type="ARBA" id="ARBA00022741"/>
    </source>
</evidence>
<dbReference type="Gene3D" id="3.40.50.300">
    <property type="entry name" value="P-loop containing nucleotide triphosphate hydrolases"/>
    <property type="match status" value="1"/>
</dbReference>
<dbReference type="GO" id="GO:0016887">
    <property type="term" value="F:ATP hydrolysis activity"/>
    <property type="evidence" value="ECO:0007669"/>
    <property type="project" value="InterPro"/>
</dbReference>
<keyword evidence="2" id="KW-0547">Nucleotide-binding</keyword>
<feature type="domain" description="AAA+ ATPase" evidence="4">
    <location>
        <begin position="230"/>
        <end position="362"/>
    </location>
</feature>
<accession>A0A927B0A7</accession>
<dbReference type="InterPro" id="IPR003959">
    <property type="entry name" value="ATPase_AAA_core"/>
</dbReference>
<comment type="caution">
    <text evidence="5">The sequence shown here is derived from an EMBL/GenBank/DDBJ whole genome shotgun (WGS) entry which is preliminary data.</text>
</comment>
<dbReference type="SUPFAM" id="SSF52540">
    <property type="entry name" value="P-loop containing nucleoside triphosphate hydrolases"/>
    <property type="match status" value="1"/>
</dbReference>
<dbReference type="AlphaFoldDB" id="A0A927B0A7"/>